<feature type="transmembrane region" description="Helical" evidence="2">
    <location>
        <begin position="235"/>
        <end position="263"/>
    </location>
</feature>
<evidence type="ECO:0000256" key="1">
    <source>
        <dbReference type="SAM" id="Coils"/>
    </source>
</evidence>
<dbReference type="Proteomes" id="UP000813824">
    <property type="component" value="Unassembled WGS sequence"/>
</dbReference>
<accession>A0A8K0XTD2</accession>
<organism evidence="3 4">
    <name type="scientific">Cristinia sonorae</name>
    <dbReference type="NCBI Taxonomy" id="1940300"/>
    <lineage>
        <taxon>Eukaryota</taxon>
        <taxon>Fungi</taxon>
        <taxon>Dikarya</taxon>
        <taxon>Basidiomycota</taxon>
        <taxon>Agaricomycotina</taxon>
        <taxon>Agaricomycetes</taxon>
        <taxon>Agaricomycetidae</taxon>
        <taxon>Agaricales</taxon>
        <taxon>Pleurotineae</taxon>
        <taxon>Stephanosporaceae</taxon>
        <taxon>Cristinia</taxon>
    </lineage>
</organism>
<evidence type="ECO:0000313" key="3">
    <source>
        <dbReference type="EMBL" id="KAH8105133.1"/>
    </source>
</evidence>
<evidence type="ECO:0000256" key="2">
    <source>
        <dbReference type="SAM" id="Phobius"/>
    </source>
</evidence>
<keyword evidence="1" id="KW-0175">Coiled coil</keyword>
<keyword evidence="4" id="KW-1185">Reference proteome</keyword>
<name>A0A8K0XTD2_9AGAR</name>
<sequence length="386" mass="42922">MSIPPEYQQTHKELQAIIDNPPDISDADQQKVINDLSNEVSSPQAEKTLIDEITELAGATFDVDDSFNRIMRLFEKVETGGASPELIKDVNYLMRTWDGHHTTFTSLVWRSREVAGKAMAAADDFRKDFVGFLADDSVSVAEKKKEIENYMQKLARDAEASKDMSQGFTDLQKSVEAFQTEWRRIIDKYDLDAMNARITELDGIIKNLEHTLADLNKKIKELTVAIKAMSAVSGILGFFSFICPVFIIAGLFSVASVAVAAALKAKAEDEKHKVTGDIARNKQERAMLQATLKAVAQLKAGLDGSQVDFVTISTKLGMFAHVWAVIRADLQAIKEKLDYANGTESKALFKARLDNAAKLYASLSKALRQYQNIVTREKAMFARLDV</sequence>
<comment type="caution">
    <text evidence="3">The sequence shown here is derived from an EMBL/GenBank/DDBJ whole genome shotgun (WGS) entry which is preliminary data.</text>
</comment>
<evidence type="ECO:0000313" key="4">
    <source>
        <dbReference type="Proteomes" id="UP000813824"/>
    </source>
</evidence>
<gene>
    <name evidence="3" type="ORF">BXZ70DRAFT_1004664</name>
</gene>
<dbReference type="OrthoDB" id="3198211at2759"/>
<keyword evidence="2" id="KW-1133">Transmembrane helix</keyword>
<protein>
    <submittedName>
        <fullName evidence="3">Uncharacterized protein</fullName>
    </submittedName>
</protein>
<reference evidence="3" key="1">
    <citation type="journal article" date="2021" name="New Phytol.">
        <title>Evolutionary innovations through gain and loss of genes in the ectomycorrhizal Boletales.</title>
        <authorList>
            <person name="Wu G."/>
            <person name="Miyauchi S."/>
            <person name="Morin E."/>
            <person name="Kuo A."/>
            <person name="Drula E."/>
            <person name="Varga T."/>
            <person name="Kohler A."/>
            <person name="Feng B."/>
            <person name="Cao Y."/>
            <person name="Lipzen A."/>
            <person name="Daum C."/>
            <person name="Hundley H."/>
            <person name="Pangilinan J."/>
            <person name="Johnson J."/>
            <person name="Barry K."/>
            <person name="LaButti K."/>
            <person name="Ng V."/>
            <person name="Ahrendt S."/>
            <person name="Min B."/>
            <person name="Choi I.G."/>
            <person name="Park H."/>
            <person name="Plett J.M."/>
            <person name="Magnuson J."/>
            <person name="Spatafora J.W."/>
            <person name="Nagy L.G."/>
            <person name="Henrissat B."/>
            <person name="Grigoriev I.V."/>
            <person name="Yang Z.L."/>
            <person name="Xu J."/>
            <person name="Martin F.M."/>
        </authorList>
    </citation>
    <scope>NUCLEOTIDE SEQUENCE</scope>
    <source>
        <strain evidence="3">KKN 215</strain>
    </source>
</reference>
<keyword evidence="2" id="KW-0472">Membrane</keyword>
<dbReference type="Gene3D" id="1.20.1170.10">
    <property type="match status" value="1"/>
</dbReference>
<feature type="coiled-coil region" evidence="1">
    <location>
        <begin position="191"/>
        <end position="232"/>
    </location>
</feature>
<dbReference type="EMBL" id="JAEVFJ010000004">
    <property type="protein sequence ID" value="KAH8105133.1"/>
    <property type="molecule type" value="Genomic_DNA"/>
</dbReference>
<keyword evidence="2" id="KW-0812">Transmembrane</keyword>
<dbReference type="SUPFAM" id="SSF58100">
    <property type="entry name" value="Bacterial hemolysins"/>
    <property type="match status" value="1"/>
</dbReference>
<dbReference type="AlphaFoldDB" id="A0A8K0XTD2"/>
<proteinExistence type="predicted"/>